<name>A0A7J0D713_9ERIC</name>
<evidence type="ECO:0000313" key="3">
    <source>
        <dbReference type="Proteomes" id="UP000585474"/>
    </source>
</evidence>
<protein>
    <submittedName>
        <fullName evidence="2">Uncharacterized protein</fullName>
    </submittedName>
</protein>
<evidence type="ECO:0000256" key="1">
    <source>
        <dbReference type="SAM" id="MobiDB-lite"/>
    </source>
</evidence>
<evidence type="ECO:0000313" key="2">
    <source>
        <dbReference type="EMBL" id="GFS28234.1"/>
    </source>
</evidence>
<accession>A0A7J0D713</accession>
<comment type="caution">
    <text evidence="2">The sequence shown here is derived from an EMBL/GenBank/DDBJ whole genome shotgun (WGS) entry which is preliminary data.</text>
</comment>
<dbReference type="AlphaFoldDB" id="A0A7J0D713"/>
<dbReference type="EMBL" id="BJWL01000037">
    <property type="protein sequence ID" value="GFS28234.1"/>
    <property type="molecule type" value="Genomic_DNA"/>
</dbReference>
<dbReference type="OrthoDB" id="10493431at2759"/>
<organism evidence="2 3">
    <name type="scientific">Actinidia rufa</name>
    <dbReference type="NCBI Taxonomy" id="165716"/>
    <lineage>
        <taxon>Eukaryota</taxon>
        <taxon>Viridiplantae</taxon>
        <taxon>Streptophyta</taxon>
        <taxon>Embryophyta</taxon>
        <taxon>Tracheophyta</taxon>
        <taxon>Spermatophyta</taxon>
        <taxon>Magnoliopsida</taxon>
        <taxon>eudicotyledons</taxon>
        <taxon>Gunneridae</taxon>
        <taxon>Pentapetalae</taxon>
        <taxon>asterids</taxon>
        <taxon>Ericales</taxon>
        <taxon>Actinidiaceae</taxon>
        <taxon>Actinidia</taxon>
    </lineage>
</organism>
<sequence>MLLPRHPGEEIGGGVYPGRPGRPADGNRNADEGIRVLQMQMEERELDERRGIERLGSDPVAERDFGDDCYGFGGSVETELDVHLLVWGGVHWKEIGILTSLASGARQAEERRLVGGLFAPSLGPQLSPRAGFEPPKRLSLPQVSYWGGPRLAGPQVLDTTILVSKLTGLRAGSVHSRSVLNALLNRYGLHALPYSVQGDQVKLR</sequence>
<gene>
    <name evidence="2" type="ORF">Acr_00g0000670</name>
</gene>
<proteinExistence type="predicted"/>
<dbReference type="Proteomes" id="UP000585474">
    <property type="component" value="Unassembled WGS sequence"/>
</dbReference>
<reference evidence="3" key="1">
    <citation type="submission" date="2019-07" db="EMBL/GenBank/DDBJ databases">
        <title>De Novo Assembly of kiwifruit Actinidia rufa.</title>
        <authorList>
            <person name="Sugita-Konishi S."/>
            <person name="Sato K."/>
            <person name="Mori E."/>
            <person name="Abe Y."/>
            <person name="Kisaki G."/>
            <person name="Hamano K."/>
            <person name="Suezawa K."/>
            <person name="Otani M."/>
            <person name="Fukuda T."/>
            <person name="Manabe T."/>
            <person name="Gomi K."/>
            <person name="Tabuchi M."/>
            <person name="Akimitsu K."/>
            <person name="Kataoka I."/>
        </authorList>
    </citation>
    <scope>NUCLEOTIDE SEQUENCE [LARGE SCALE GENOMIC DNA]</scope>
    <source>
        <strain evidence="3">cv. Fuchu</strain>
    </source>
</reference>
<keyword evidence="3" id="KW-1185">Reference proteome</keyword>
<feature type="region of interest" description="Disordered" evidence="1">
    <location>
        <begin position="1"/>
        <end position="29"/>
    </location>
</feature>